<dbReference type="AlphaFoldDB" id="A0A811QF38"/>
<feature type="compositionally biased region" description="Polar residues" evidence="2">
    <location>
        <begin position="186"/>
        <end position="200"/>
    </location>
</feature>
<keyword evidence="4" id="KW-1185">Reference proteome</keyword>
<gene>
    <name evidence="3" type="ORF">NCGR_LOCUS38315</name>
</gene>
<feature type="compositionally biased region" description="Low complexity" evidence="2">
    <location>
        <begin position="424"/>
        <end position="443"/>
    </location>
</feature>
<reference evidence="3" key="1">
    <citation type="submission" date="2020-10" db="EMBL/GenBank/DDBJ databases">
        <authorList>
            <person name="Han B."/>
            <person name="Lu T."/>
            <person name="Zhao Q."/>
            <person name="Huang X."/>
            <person name="Zhao Y."/>
        </authorList>
    </citation>
    <scope>NUCLEOTIDE SEQUENCE</scope>
</reference>
<feature type="compositionally biased region" description="Basic and acidic residues" evidence="2">
    <location>
        <begin position="157"/>
        <end position="166"/>
    </location>
</feature>
<feature type="compositionally biased region" description="Polar residues" evidence="2">
    <location>
        <begin position="113"/>
        <end position="125"/>
    </location>
</feature>
<keyword evidence="1" id="KW-0175">Coiled coil</keyword>
<evidence type="ECO:0000256" key="2">
    <source>
        <dbReference type="SAM" id="MobiDB-lite"/>
    </source>
</evidence>
<organism evidence="3 4">
    <name type="scientific">Miscanthus lutarioriparius</name>
    <dbReference type="NCBI Taxonomy" id="422564"/>
    <lineage>
        <taxon>Eukaryota</taxon>
        <taxon>Viridiplantae</taxon>
        <taxon>Streptophyta</taxon>
        <taxon>Embryophyta</taxon>
        <taxon>Tracheophyta</taxon>
        <taxon>Spermatophyta</taxon>
        <taxon>Magnoliopsida</taxon>
        <taxon>Liliopsida</taxon>
        <taxon>Poales</taxon>
        <taxon>Poaceae</taxon>
        <taxon>PACMAD clade</taxon>
        <taxon>Panicoideae</taxon>
        <taxon>Andropogonodae</taxon>
        <taxon>Andropogoneae</taxon>
        <taxon>Saccharinae</taxon>
        <taxon>Miscanthus</taxon>
    </lineage>
</organism>
<evidence type="ECO:0000313" key="3">
    <source>
        <dbReference type="EMBL" id="CAD6254713.1"/>
    </source>
</evidence>
<evidence type="ECO:0000256" key="1">
    <source>
        <dbReference type="SAM" id="Coils"/>
    </source>
</evidence>
<evidence type="ECO:0000313" key="4">
    <source>
        <dbReference type="Proteomes" id="UP000604825"/>
    </source>
</evidence>
<dbReference type="InterPro" id="IPR008511">
    <property type="entry name" value="ROH1-like"/>
</dbReference>
<feature type="region of interest" description="Disordered" evidence="2">
    <location>
        <begin position="336"/>
        <end position="362"/>
    </location>
</feature>
<dbReference type="Gene3D" id="1.20.5.4130">
    <property type="match status" value="1"/>
</dbReference>
<name>A0A811QF38_9POAL</name>
<dbReference type="EMBL" id="CAJGYO010000009">
    <property type="protein sequence ID" value="CAD6254713.1"/>
    <property type="molecule type" value="Genomic_DNA"/>
</dbReference>
<feature type="region of interest" description="Disordered" evidence="2">
    <location>
        <begin position="422"/>
        <end position="447"/>
    </location>
</feature>
<protein>
    <submittedName>
        <fullName evidence="3">Uncharacterized protein</fullName>
    </submittedName>
</protein>
<proteinExistence type="predicted"/>
<dbReference type="OrthoDB" id="1878996at2759"/>
<feature type="coiled-coil region" evidence="1">
    <location>
        <begin position="230"/>
        <end position="257"/>
    </location>
</feature>
<accession>A0A811QF38</accession>
<sequence length="458" mass="48345">MESTDAAEFPLSGEKASEVMVAALDLVQLCEYIKDELGPLQGRIREMFHRIVHTRTEILDGLNLKNRLQVTDTVHRPIGMETLVNRGMSTGGNSPVTVTKLLDQGHSMDISAAPSQQQRLMTSAPGQAAPQARQLPRPSILSAWRTDRAAWASIPRPRRDPNRLPERGPQARVPTKHPLSVAEGPQDSSTEGMSDASQGTLEAPVSSSLGAMGSLLKKLSLLLAPNYPLRRSLKHAIKLLEEDLEEIRDALMEQSMVDYNKNKVKYWMEEGSPVDENTGSGDSECGNLIWVIGTPVDGGGASGLEPCAAEDDPGTNGCGATADSADAAATSKITGAEAAGRAGTPPNPDTPNCGNAGRPSIADSRAPWSARWWLTAVIWSWRPATACVSAWSASTVDMGWDAAGTVAIRVPDVATSGINPADCGPAAAGTPGVGTTEEGGTVADESPDVTMVSDTRLL</sequence>
<comment type="caution">
    <text evidence="3">The sequence shown here is derived from an EMBL/GenBank/DDBJ whole genome shotgun (WGS) entry which is preliminary data.</text>
</comment>
<dbReference type="Pfam" id="PF05633">
    <property type="entry name" value="ROH1-like"/>
    <property type="match status" value="1"/>
</dbReference>
<feature type="region of interest" description="Disordered" evidence="2">
    <location>
        <begin position="113"/>
        <end position="204"/>
    </location>
</feature>
<dbReference type="Proteomes" id="UP000604825">
    <property type="component" value="Unassembled WGS sequence"/>
</dbReference>